<keyword evidence="4" id="KW-1185">Reference proteome</keyword>
<evidence type="ECO:0000313" key="2">
    <source>
        <dbReference type="EMBL" id="KRY88671.1"/>
    </source>
</evidence>
<evidence type="ECO:0000313" key="1">
    <source>
        <dbReference type="EMBL" id="KRY01068.1"/>
    </source>
</evidence>
<dbReference type="EMBL" id="JYDT01000039">
    <property type="protein sequence ID" value="KRY88671.1"/>
    <property type="molecule type" value="Genomic_DNA"/>
</dbReference>
<name>A0A0V0YLW3_TRIPS</name>
<evidence type="ECO:0000313" key="4">
    <source>
        <dbReference type="Proteomes" id="UP000054995"/>
    </source>
</evidence>
<evidence type="ECO:0000313" key="3">
    <source>
        <dbReference type="Proteomes" id="UP000054815"/>
    </source>
</evidence>
<sequence length="142" mass="15752">MLTGGCAVGLQIIHLKLVSMAMGSSSPATLSPSPKARQYRSNLIKTWIIVWLADWPGPLPEVDRFRGARASWMRREHRKCSECSGHSIPSSCSLNQSSHRAPDLVVHASDSQRKEGKAEVIMNHDTVSLTTVAETFRPDDQW</sequence>
<dbReference type="Proteomes" id="UP000054995">
    <property type="component" value="Unassembled WGS sequence"/>
</dbReference>
<dbReference type="EMBL" id="JYDU01000005">
    <property type="protein sequence ID" value="KRY01068.1"/>
    <property type="molecule type" value="Genomic_DNA"/>
</dbReference>
<accession>A0A0V0YLW3</accession>
<protein>
    <submittedName>
        <fullName evidence="1">Uncharacterized protein</fullName>
    </submittedName>
</protein>
<proteinExistence type="predicted"/>
<dbReference type="AlphaFoldDB" id="A0A0V0YLW3"/>
<organism evidence="1 3">
    <name type="scientific">Trichinella pseudospiralis</name>
    <name type="common">Parasitic roundworm</name>
    <dbReference type="NCBI Taxonomy" id="6337"/>
    <lineage>
        <taxon>Eukaryota</taxon>
        <taxon>Metazoa</taxon>
        <taxon>Ecdysozoa</taxon>
        <taxon>Nematoda</taxon>
        <taxon>Enoplea</taxon>
        <taxon>Dorylaimia</taxon>
        <taxon>Trichinellida</taxon>
        <taxon>Trichinellidae</taxon>
        <taxon>Trichinella</taxon>
    </lineage>
</organism>
<gene>
    <name evidence="2" type="ORF">T4D_2752</name>
    <name evidence="1" type="ORF">T4E_3208</name>
</gene>
<dbReference type="Proteomes" id="UP000054815">
    <property type="component" value="Unassembled WGS sequence"/>
</dbReference>
<reference evidence="3 4" key="1">
    <citation type="submission" date="2015-01" db="EMBL/GenBank/DDBJ databases">
        <title>Evolution of Trichinella species and genotypes.</title>
        <authorList>
            <person name="Korhonen P.K."/>
            <person name="Edoardo P."/>
            <person name="Giuseppe L.R."/>
            <person name="Gasser R.B."/>
        </authorList>
    </citation>
    <scope>NUCLEOTIDE SEQUENCE [LARGE SCALE GENOMIC DNA]</scope>
    <source>
        <strain evidence="1">ISS141</strain>
        <strain evidence="2">ISS470</strain>
    </source>
</reference>
<comment type="caution">
    <text evidence="1">The sequence shown here is derived from an EMBL/GenBank/DDBJ whole genome shotgun (WGS) entry which is preliminary data.</text>
</comment>